<dbReference type="OrthoDB" id="3434980at2759"/>
<dbReference type="EMBL" id="JAPWDO010000007">
    <property type="protein sequence ID" value="KAJ5462428.1"/>
    <property type="molecule type" value="Genomic_DNA"/>
</dbReference>
<accession>A0A9X0BHX5</accession>
<proteinExistence type="predicted"/>
<evidence type="ECO:0000313" key="2">
    <source>
        <dbReference type="Proteomes" id="UP001147760"/>
    </source>
</evidence>
<comment type="caution">
    <text evidence="1">The sequence shown here is derived from an EMBL/GenBank/DDBJ whole genome shotgun (WGS) entry which is preliminary data.</text>
</comment>
<dbReference type="Proteomes" id="UP001147760">
    <property type="component" value="Unassembled WGS sequence"/>
</dbReference>
<reference evidence="1" key="1">
    <citation type="submission" date="2022-12" db="EMBL/GenBank/DDBJ databases">
        <authorList>
            <person name="Petersen C."/>
        </authorList>
    </citation>
    <scope>NUCLEOTIDE SEQUENCE</scope>
    <source>
        <strain evidence="1">IBT 17660</strain>
    </source>
</reference>
<organism evidence="1 2">
    <name type="scientific">Penicillium desertorum</name>
    <dbReference type="NCBI Taxonomy" id="1303715"/>
    <lineage>
        <taxon>Eukaryota</taxon>
        <taxon>Fungi</taxon>
        <taxon>Dikarya</taxon>
        <taxon>Ascomycota</taxon>
        <taxon>Pezizomycotina</taxon>
        <taxon>Eurotiomycetes</taxon>
        <taxon>Eurotiomycetidae</taxon>
        <taxon>Eurotiales</taxon>
        <taxon>Aspergillaceae</taxon>
        <taxon>Penicillium</taxon>
    </lineage>
</organism>
<dbReference type="AlphaFoldDB" id="A0A9X0BHX5"/>
<gene>
    <name evidence="1" type="ORF">N7530_010633</name>
</gene>
<reference evidence="1" key="2">
    <citation type="journal article" date="2023" name="IMA Fungus">
        <title>Comparative genomic study of the Penicillium genus elucidates a diverse pangenome and 15 lateral gene transfer events.</title>
        <authorList>
            <person name="Petersen C."/>
            <person name="Sorensen T."/>
            <person name="Nielsen M.R."/>
            <person name="Sondergaard T.E."/>
            <person name="Sorensen J.L."/>
            <person name="Fitzpatrick D.A."/>
            <person name="Frisvad J.C."/>
            <person name="Nielsen K.L."/>
        </authorList>
    </citation>
    <scope>NUCLEOTIDE SEQUENCE</scope>
    <source>
        <strain evidence="1">IBT 17660</strain>
    </source>
</reference>
<name>A0A9X0BHX5_9EURO</name>
<keyword evidence="2" id="KW-1185">Reference proteome</keyword>
<evidence type="ECO:0000313" key="1">
    <source>
        <dbReference type="EMBL" id="KAJ5462428.1"/>
    </source>
</evidence>
<protein>
    <submittedName>
        <fullName evidence="1">Uncharacterized protein</fullName>
    </submittedName>
</protein>
<sequence>MGDRQVSDSKNYGAFYVGIEANIIILVNASLLDGHIGFYQEHSGAMEKIIEEDIGHPAIKAASLPPRYAPVQLTQGAIDKLKAIEGLAVQKIDDDDDE</sequence>